<evidence type="ECO:0000259" key="11">
    <source>
        <dbReference type="PROSITE" id="PS51278"/>
    </source>
</evidence>
<comment type="pathway">
    <text evidence="1">Amino-acid biosynthesis; L-asparagine biosynthesis; L-asparagine from L-aspartate (L-Gln route): step 1/1.</text>
</comment>
<dbReference type="KEGG" id="sarm:DVA86_07675"/>
<dbReference type="RefSeq" id="WP_208876826.1">
    <property type="nucleotide sequence ID" value="NZ_CP031320.1"/>
</dbReference>
<evidence type="ECO:0000256" key="2">
    <source>
        <dbReference type="ARBA" id="ARBA00005752"/>
    </source>
</evidence>
<dbReference type="PANTHER" id="PTHR43284">
    <property type="entry name" value="ASPARAGINE SYNTHETASE (GLUTAMINE-HYDROLYZING)"/>
    <property type="match status" value="1"/>
</dbReference>
<evidence type="ECO:0000256" key="3">
    <source>
        <dbReference type="ARBA" id="ARBA00012737"/>
    </source>
</evidence>
<dbReference type="Gene3D" id="3.60.20.10">
    <property type="entry name" value="Glutamine Phosphoribosylpyrophosphate, subunit 1, domain 1"/>
    <property type="match status" value="1"/>
</dbReference>
<dbReference type="GO" id="GO:0004066">
    <property type="term" value="F:asparagine synthase (glutamine-hydrolyzing) activity"/>
    <property type="evidence" value="ECO:0007669"/>
    <property type="project" value="UniProtKB-EC"/>
</dbReference>
<keyword evidence="5 9" id="KW-0067">ATP-binding</keyword>
<sequence>MAGITGWVDHGGELQRDAALVRRMTGALAARGPDGEALWAGQRAVLGHRRLAAEGQGLRRCATGAPGAAAVLVFDGELYDRAALRDAVIARGRRPDGDGDADLVLAAYLAWGPACVRELSGVFAFGLWDERTDELLLARDPVGIKPLYYYPTPRGVLFASEPKALLAHPAVDVTVDADGLREVLSFAGTPGHAVFRGMRKLLPGELLRVGREGRTADRYWRLEGRPHTDDLETTVERVRELLSASVARRLAVGGPEVSIMLSGGLDSSLITALALRETERRGGGRVQTLSVDFKEHSANARRSGTDDSTFAIELARELGTEHQDVQLDRAELLGGTARAAALQAYPDLPCPVGEMTTALHVFFRSVASATPVTVMGEWADTLFGAFLRLEDPEVVARRTLPWVASAQLHVRSGGVGSGLFAPDLLGLLDLPAYCEARFEEEVADMPVPPDGEGPPESARDRRMREISYLYLRGWMEMGLAQDDGLTSSHGLRFRAPFADPELMQYAYGIPWSMKNFDGRSKSLLREVASGLVPARILERPKNPFPSTPDTAHARALRDELTALLDDPAAPVLPLVDVQAAREAVADVEKLATGWQSRADVEMILQTDTWLRLYRPRLAL</sequence>
<evidence type="ECO:0000313" key="13">
    <source>
        <dbReference type="Proteomes" id="UP000254425"/>
    </source>
</evidence>
<dbReference type="PROSITE" id="PS51278">
    <property type="entry name" value="GATASE_TYPE_2"/>
    <property type="match status" value="1"/>
</dbReference>
<dbReference type="InterPro" id="IPR051786">
    <property type="entry name" value="ASN_synthetase/amidase"/>
</dbReference>
<comment type="similarity">
    <text evidence="2">Belongs to the asparagine synthetase family.</text>
</comment>
<feature type="binding site" evidence="9">
    <location>
        <position position="100"/>
    </location>
    <ligand>
        <name>L-glutamine</name>
        <dbReference type="ChEBI" id="CHEBI:58359"/>
    </ligand>
</feature>
<dbReference type="CDD" id="cd00712">
    <property type="entry name" value="AsnB"/>
    <property type="match status" value="1"/>
</dbReference>
<gene>
    <name evidence="12" type="primary">asnB</name>
    <name evidence="12" type="ORF">DVA86_07675</name>
</gene>
<evidence type="ECO:0000256" key="1">
    <source>
        <dbReference type="ARBA" id="ARBA00005187"/>
    </source>
</evidence>
<dbReference type="Gene3D" id="3.40.50.620">
    <property type="entry name" value="HUPs"/>
    <property type="match status" value="1"/>
</dbReference>
<keyword evidence="13" id="KW-1185">Reference proteome</keyword>
<keyword evidence="6" id="KW-0028">Amino-acid biosynthesis</keyword>
<comment type="catalytic activity">
    <reaction evidence="8">
        <text>L-aspartate + L-glutamine + ATP + H2O = L-asparagine + L-glutamate + AMP + diphosphate + H(+)</text>
        <dbReference type="Rhea" id="RHEA:12228"/>
        <dbReference type="ChEBI" id="CHEBI:15377"/>
        <dbReference type="ChEBI" id="CHEBI:15378"/>
        <dbReference type="ChEBI" id="CHEBI:29985"/>
        <dbReference type="ChEBI" id="CHEBI:29991"/>
        <dbReference type="ChEBI" id="CHEBI:30616"/>
        <dbReference type="ChEBI" id="CHEBI:33019"/>
        <dbReference type="ChEBI" id="CHEBI:58048"/>
        <dbReference type="ChEBI" id="CHEBI:58359"/>
        <dbReference type="ChEBI" id="CHEBI:456215"/>
        <dbReference type="EC" id="6.3.5.4"/>
    </reaction>
</comment>
<reference evidence="12 13" key="1">
    <citation type="submission" date="2018-07" db="EMBL/GenBank/DDBJ databases">
        <title>Draft genome of the type strain Streptomyces armeniacus ATCC 15676.</title>
        <authorList>
            <person name="Labana P."/>
            <person name="Gosse J.T."/>
            <person name="Boddy C.N."/>
        </authorList>
    </citation>
    <scope>NUCLEOTIDE SEQUENCE [LARGE SCALE GENOMIC DNA]</scope>
    <source>
        <strain evidence="12 13">ATCC 15676</strain>
    </source>
</reference>
<dbReference type="InterPro" id="IPR029055">
    <property type="entry name" value="Ntn_hydrolases_N"/>
</dbReference>
<dbReference type="PIRSF" id="PIRSF001589">
    <property type="entry name" value="Asn_synthetase_glu-h"/>
    <property type="match status" value="1"/>
</dbReference>
<evidence type="ECO:0000256" key="5">
    <source>
        <dbReference type="ARBA" id="ARBA00022840"/>
    </source>
</evidence>
<proteinExistence type="inferred from homology"/>
<dbReference type="PANTHER" id="PTHR43284:SF1">
    <property type="entry name" value="ASPARAGINE SYNTHETASE"/>
    <property type="match status" value="1"/>
</dbReference>
<dbReference type="InterPro" id="IPR033738">
    <property type="entry name" value="AsnB_N"/>
</dbReference>
<evidence type="ECO:0000256" key="10">
    <source>
        <dbReference type="PIRSR" id="PIRSR001589-3"/>
    </source>
</evidence>
<dbReference type="InterPro" id="IPR014729">
    <property type="entry name" value="Rossmann-like_a/b/a_fold"/>
</dbReference>
<dbReference type="NCBIfam" id="TIGR01536">
    <property type="entry name" value="asn_synth_AEB"/>
    <property type="match status" value="1"/>
</dbReference>
<dbReference type="GO" id="GO:0005524">
    <property type="term" value="F:ATP binding"/>
    <property type="evidence" value="ECO:0007669"/>
    <property type="project" value="UniProtKB-KW"/>
</dbReference>
<dbReference type="GO" id="GO:0006529">
    <property type="term" value="P:asparagine biosynthetic process"/>
    <property type="evidence" value="ECO:0007669"/>
    <property type="project" value="UniProtKB-KW"/>
</dbReference>
<dbReference type="EC" id="6.3.5.4" evidence="3"/>
<feature type="binding site" evidence="9">
    <location>
        <position position="291"/>
    </location>
    <ligand>
        <name>ATP</name>
        <dbReference type="ChEBI" id="CHEBI:30616"/>
    </ligand>
</feature>
<name>A0A345XLN0_9ACTN</name>
<evidence type="ECO:0000313" key="12">
    <source>
        <dbReference type="EMBL" id="AXK32546.1"/>
    </source>
</evidence>
<protein>
    <recommendedName>
        <fullName evidence="3">asparagine synthase (glutamine-hydrolyzing)</fullName>
        <ecNumber evidence="3">6.3.5.4</ecNumber>
    </recommendedName>
</protein>
<dbReference type="SUPFAM" id="SSF52402">
    <property type="entry name" value="Adenine nucleotide alpha hydrolases-like"/>
    <property type="match status" value="1"/>
</dbReference>
<evidence type="ECO:0000256" key="4">
    <source>
        <dbReference type="ARBA" id="ARBA00022741"/>
    </source>
</evidence>
<dbReference type="InterPro" id="IPR017932">
    <property type="entry name" value="GATase_2_dom"/>
</dbReference>
<feature type="domain" description="Glutamine amidotransferase type-2" evidence="11">
    <location>
        <begin position="2"/>
        <end position="212"/>
    </location>
</feature>
<keyword evidence="4 9" id="KW-0547">Nucleotide-binding</keyword>
<keyword evidence="7" id="KW-0315">Glutamine amidotransferase</keyword>
<dbReference type="Pfam" id="PF00733">
    <property type="entry name" value="Asn_synthase"/>
    <property type="match status" value="1"/>
</dbReference>
<keyword evidence="12" id="KW-0436">Ligase</keyword>
<evidence type="ECO:0000256" key="9">
    <source>
        <dbReference type="PIRSR" id="PIRSR001589-2"/>
    </source>
</evidence>
<dbReference type="AlphaFoldDB" id="A0A345XLN0"/>
<dbReference type="Pfam" id="PF13537">
    <property type="entry name" value="GATase_7"/>
    <property type="match status" value="1"/>
</dbReference>
<dbReference type="Proteomes" id="UP000254425">
    <property type="component" value="Chromosome"/>
</dbReference>
<dbReference type="EMBL" id="CP031320">
    <property type="protein sequence ID" value="AXK32546.1"/>
    <property type="molecule type" value="Genomic_DNA"/>
</dbReference>
<organism evidence="12 13">
    <name type="scientific">Streptomyces armeniacus</name>
    <dbReference type="NCBI Taxonomy" id="83291"/>
    <lineage>
        <taxon>Bacteria</taxon>
        <taxon>Bacillati</taxon>
        <taxon>Actinomycetota</taxon>
        <taxon>Actinomycetes</taxon>
        <taxon>Kitasatosporales</taxon>
        <taxon>Streptomycetaceae</taxon>
        <taxon>Streptomyces</taxon>
    </lineage>
</organism>
<evidence type="ECO:0000256" key="7">
    <source>
        <dbReference type="ARBA" id="ARBA00022962"/>
    </source>
</evidence>
<feature type="site" description="Important for beta-aspartyl-AMP intermediate formation" evidence="10">
    <location>
        <position position="377"/>
    </location>
</feature>
<evidence type="ECO:0000256" key="8">
    <source>
        <dbReference type="ARBA" id="ARBA00048741"/>
    </source>
</evidence>
<dbReference type="InterPro" id="IPR006426">
    <property type="entry name" value="Asn_synth_AEB"/>
</dbReference>
<keyword evidence="6" id="KW-0061">Asparagine biosynthesis</keyword>
<accession>A0A345XLN0</accession>
<dbReference type="InterPro" id="IPR001962">
    <property type="entry name" value="Asn_synthase"/>
</dbReference>
<dbReference type="SUPFAM" id="SSF56235">
    <property type="entry name" value="N-terminal nucleophile aminohydrolases (Ntn hydrolases)"/>
    <property type="match status" value="1"/>
</dbReference>
<dbReference type="GO" id="GO:0005829">
    <property type="term" value="C:cytosol"/>
    <property type="evidence" value="ECO:0007669"/>
    <property type="project" value="TreeGrafter"/>
</dbReference>
<evidence type="ECO:0000256" key="6">
    <source>
        <dbReference type="ARBA" id="ARBA00022888"/>
    </source>
</evidence>
<dbReference type="CDD" id="cd01991">
    <property type="entry name" value="Asn_synthase_B_C"/>
    <property type="match status" value="1"/>
</dbReference>